<dbReference type="PANTHER" id="PTHR44366">
    <property type="entry name" value="UDP-N-ACETYLGLUCOSAMINE--PEPTIDE N-ACETYLGLUCOSAMINYLTRANSFERASE 110 KDA SUBUNIT"/>
    <property type="match status" value="1"/>
</dbReference>
<dbReference type="Pfam" id="PF13489">
    <property type="entry name" value="Methyltransf_23"/>
    <property type="match status" value="1"/>
</dbReference>
<dbReference type="PANTHER" id="PTHR44366:SF1">
    <property type="entry name" value="UDP-N-ACETYLGLUCOSAMINE--PEPTIDE N-ACETYLGLUCOSAMINYLTRANSFERASE 110 KDA SUBUNIT"/>
    <property type="match status" value="1"/>
</dbReference>
<protein>
    <submittedName>
        <fullName evidence="2">Methyltransferase domain-containing protein</fullName>
    </submittedName>
</protein>
<dbReference type="InterPro" id="IPR011990">
    <property type="entry name" value="TPR-like_helical_dom_sf"/>
</dbReference>
<gene>
    <name evidence="2" type="ORF">EJ903_06570</name>
</gene>
<keyword evidence="2" id="KW-0808">Transferase</keyword>
<sequence>MAASRLAMRRNAIEPVAVRLCRQADRLASAGRLAEAEALYRTSLAVDPALASAHNNLGNLLRARSGLAAAAAAYRAALRSGLEAALIFYNLAAVWRQMGGLTEAAVGYRVALALDPGYAEAWNNQANLWRDQDRLRDAAFGYRRAVAIRPDWADGHDNFASALYLLHERGDAPVAARLARDWRSDHPDNPMARHIGSAIVGDSMEARAPDAYVRQTFDLFAAEFDNRLDELGYRAPALLAEAVAASGPPPVAGLEILDAGCGTGLCAAALRPFARGLAGVDLSGGMLERARARGLYDHLEEGELVAHLAANPNRYDLIVAADVFCYFGDLATAFAAAFAALRPSGRLVLSVERLEDDDAAMTYRVGTHGRYAHRESYLRAALVEVGFALLDLRVDGLRLESGQPVMGVIAVASRP</sequence>
<keyword evidence="1" id="KW-0802">TPR repeat</keyword>
<dbReference type="Gene3D" id="1.25.40.10">
    <property type="entry name" value="Tetratricopeptide repeat domain"/>
    <property type="match status" value="2"/>
</dbReference>
<accession>A0A3S0RAQ9</accession>
<organism evidence="2 3">
    <name type="scientific">Azospirillum griseum</name>
    <dbReference type="NCBI Taxonomy" id="2496639"/>
    <lineage>
        <taxon>Bacteria</taxon>
        <taxon>Pseudomonadati</taxon>
        <taxon>Pseudomonadota</taxon>
        <taxon>Alphaproteobacteria</taxon>
        <taxon>Rhodospirillales</taxon>
        <taxon>Azospirillaceae</taxon>
        <taxon>Azospirillum</taxon>
    </lineage>
</organism>
<keyword evidence="2" id="KW-0489">Methyltransferase</keyword>
<evidence type="ECO:0000256" key="1">
    <source>
        <dbReference type="PROSITE-ProRule" id="PRU00339"/>
    </source>
</evidence>
<evidence type="ECO:0000313" key="2">
    <source>
        <dbReference type="EMBL" id="RTR22485.1"/>
    </source>
</evidence>
<dbReference type="EMBL" id="RXMA01000004">
    <property type="protein sequence ID" value="RTR22485.1"/>
    <property type="molecule type" value="Genomic_DNA"/>
</dbReference>
<dbReference type="SUPFAM" id="SSF48452">
    <property type="entry name" value="TPR-like"/>
    <property type="match status" value="1"/>
</dbReference>
<dbReference type="Proteomes" id="UP000277007">
    <property type="component" value="Unassembled WGS sequence"/>
</dbReference>
<dbReference type="AlphaFoldDB" id="A0A3S0RAQ9"/>
<dbReference type="OrthoDB" id="465636at2"/>
<comment type="caution">
    <text evidence="2">The sequence shown here is derived from an EMBL/GenBank/DDBJ whole genome shotgun (WGS) entry which is preliminary data.</text>
</comment>
<dbReference type="InterPro" id="IPR037919">
    <property type="entry name" value="OGT"/>
</dbReference>
<dbReference type="InterPro" id="IPR019734">
    <property type="entry name" value="TPR_rpt"/>
</dbReference>
<dbReference type="Gene3D" id="3.40.50.150">
    <property type="entry name" value="Vaccinia Virus protein VP39"/>
    <property type="match status" value="1"/>
</dbReference>
<reference evidence="2 3" key="1">
    <citation type="submission" date="2018-12" db="EMBL/GenBank/DDBJ databases">
        <authorList>
            <person name="Yang Y."/>
        </authorList>
    </citation>
    <scope>NUCLEOTIDE SEQUENCE [LARGE SCALE GENOMIC DNA]</scope>
    <source>
        <strain evidence="2 3">L-25-5w-1</strain>
    </source>
</reference>
<dbReference type="SUPFAM" id="SSF53335">
    <property type="entry name" value="S-adenosyl-L-methionine-dependent methyltransferases"/>
    <property type="match status" value="1"/>
</dbReference>
<name>A0A3S0RAQ9_9PROT</name>
<dbReference type="GO" id="GO:0006493">
    <property type="term" value="P:protein O-linked glycosylation"/>
    <property type="evidence" value="ECO:0007669"/>
    <property type="project" value="InterPro"/>
</dbReference>
<dbReference type="GO" id="GO:0097363">
    <property type="term" value="F:protein O-acetylglucosaminyltransferase activity"/>
    <property type="evidence" value="ECO:0007669"/>
    <property type="project" value="TreeGrafter"/>
</dbReference>
<keyword evidence="3" id="KW-1185">Reference proteome</keyword>
<dbReference type="RefSeq" id="WP_126613316.1">
    <property type="nucleotide sequence ID" value="NZ_JBHUCY010000053.1"/>
</dbReference>
<dbReference type="PROSITE" id="PS50005">
    <property type="entry name" value="TPR"/>
    <property type="match status" value="2"/>
</dbReference>
<dbReference type="CDD" id="cd02440">
    <property type="entry name" value="AdoMet_MTases"/>
    <property type="match status" value="1"/>
</dbReference>
<feature type="repeat" description="TPR" evidence="1">
    <location>
        <begin position="85"/>
        <end position="118"/>
    </location>
</feature>
<dbReference type="InterPro" id="IPR029063">
    <property type="entry name" value="SAM-dependent_MTases_sf"/>
</dbReference>
<feature type="repeat" description="TPR" evidence="1">
    <location>
        <begin position="119"/>
        <end position="152"/>
    </location>
</feature>
<evidence type="ECO:0000313" key="3">
    <source>
        <dbReference type="Proteomes" id="UP000277007"/>
    </source>
</evidence>
<dbReference type="GO" id="GO:0032259">
    <property type="term" value="P:methylation"/>
    <property type="evidence" value="ECO:0007669"/>
    <property type="project" value="UniProtKB-KW"/>
</dbReference>
<dbReference type="SMART" id="SM00028">
    <property type="entry name" value="TPR"/>
    <property type="match status" value="4"/>
</dbReference>
<dbReference type="GO" id="GO:0008168">
    <property type="term" value="F:methyltransferase activity"/>
    <property type="evidence" value="ECO:0007669"/>
    <property type="project" value="UniProtKB-KW"/>
</dbReference>
<proteinExistence type="predicted"/>